<dbReference type="PROSITE" id="PS51472">
    <property type="entry name" value="RRM_NUP35"/>
    <property type="match status" value="1"/>
</dbReference>
<proteinExistence type="predicted"/>
<dbReference type="SUPFAM" id="SSF54928">
    <property type="entry name" value="RNA-binding domain, RBD"/>
    <property type="match status" value="1"/>
</dbReference>
<evidence type="ECO:0000256" key="7">
    <source>
        <dbReference type="ARBA" id="ARBA00023242"/>
    </source>
</evidence>
<dbReference type="GO" id="GO:0003676">
    <property type="term" value="F:nucleic acid binding"/>
    <property type="evidence" value="ECO:0007669"/>
    <property type="project" value="InterPro"/>
</dbReference>
<evidence type="ECO:0000259" key="11">
    <source>
        <dbReference type="PROSITE" id="PS51472"/>
    </source>
</evidence>
<keyword evidence="13" id="KW-1185">Reference proteome</keyword>
<evidence type="ECO:0000256" key="6">
    <source>
        <dbReference type="ARBA" id="ARBA00023132"/>
    </source>
</evidence>
<evidence type="ECO:0000256" key="3">
    <source>
        <dbReference type="ARBA" id="ARBA00022816"/>
    </source>
</evidence>
<keyword evidence="10" id="KW-1133">Transmembrane helix</keyword>
<dbReference type="OrthoDB" id="1733656at2759"/>
<dbReference type="InterPro" id="IPR012677">
    <property type="entry name" value="Nucleotide-bd_a/b_plait_sf"/>
</dbReference>
<protein>
    <recommendedName>
        <fullName evidence="11">RRM Nup35-type domain-containing protein</fullName>
    </recommendedName>
</protein>
<dbReference type="Pfam" id="PF05172">
    <property type="entry name" value="RRM_Nup35"/>
    <property type="match status" value="1"/>
</dbReference>
<feature type="compositionally biased region" description="Basic and acidic residues" evidence="9">
    <location>
        <begin position="278"/>
        <end position="292"/>
    </location>
</feature>
<comment type="subcellular location">
    <subcellularLocation>
        <location evidence="1">Nucleus</location>
        <location evidence="1">Nuclear pore complex</location>
    </subcellularLocation>
</comment>
<dbReference type="AlphaFoldDB" id="A0A0L0FPJ2"/>
<dbReference type="Gene3D" id="3.30.70.330">
    <property type="match status" value="1"/>
</dbReference>
<dbReference type="GeneID" id="25909365"/>
<evidence type="ECO:0000256" key="2">
    <source>
        <dbReference type="ARBA" id="ARBA00022448"/>
    </source>
</evidence>
<keyword evidence="10" id="KW-0812">Transmembrane</keyword>
<keyword evidence="5" id="KW-0811">Translocation</keyword>
<feature type="domain" description="RRM Nup35-type" evidence="11">
    <location>
        <begin position="294"/>
        <end position="375"/>
    </location>
</feature>
<gene>
    <name evidence="12" type="ORF">SARC_08861</name>
</gene>
<keyword evidence="6 8" id="KW-0906">Nuclear pore complex</keyword>
<keyword evidence="3 8" id="KW-0509">mRNA transport</keyword>
<accession>A0A0L0FPJ2</accession>
<keyword evidence="4" id="KW-0653">Protein transport</keyword>
<reference evidence="12 13" key="1">
    <citation type="submission" date="2011-02" db="EMBL/GenBank/DDBJ databases">
        <title>The Genome Sequence of Sphaeroforma arctica JP610.</title>
        <authorList>
            <consortium name="The Broad Institute Genome Sequencing Platform"/>
            <person name="Russ C."/>
            <person name="Cuomo C."/>
            <person name="Young S.K."/>
            <person name="Zeng Q."/>
            <person name="Gargeya S."/>
            <person name="Alvarado L."/>
            <person name="Berlin A."/>
            <person name="Chapman S.B."/>
            <person name="Chen Z."/>
            <person name="Freedman E."/>
            <person name="Gellesch M."/>
            <person name="Goldberg J."/>
            <person name="Griggs A."/>
            <person name="Gujja S."/>
            <person name="Heilman E."/>
            <person name="Heiman D."/>
            <person name="Howarth C."/>
            <person name="Mehta T."/>
            <person name="Neiman D."/>
            <person name="Pearson M."/>
            <person name="Roberts A."/>
            <person name="Saif S."/>
            <person name="Shea T."/>
            <person name="Shenoy N."/>
            <person name="Sisk P."/>
            <person name="Stolte C."/>
            <person name="Sykes S."/>
            <person name="White J."/>
            <person name="Yandava C."/>
            <person name="Burger G."/>
            <person name="Gray M.W."/>
            <person name="Holland P.W.H."/>
            <person name="King N."/>
            <person name="Lang F.B.F."/>
            <person name="Roger A.J."/>
            <person name="Ruiz-Trillo I."/>
            <person name="Haas B."/>
            <person name="Nusbaum C."/>
            <person name="Birren B."/>
        </authorList>
    </citation>
    <scope>NUCLEOTIDE SEQUENCE [LARGE SCALE GENOMIC DNA]</scope>
    <source>
        <strain evidence="12 13">JP610</strain>
    </source>
</reference>
<evidence type="ECO:0000256" key="1">
    <source>
        <dbReference type="ARBA" id="ARBA00004567"/>
    </source>
</evidence>
<dbReference type="GO" id="GO:0051028">
    <property type="term" value="P:mRNA transport"/>
    <property type="evidence" value="ECO:0007669"/>
    <property type="project" value="UniProtKB-UniRule"/>
</dbReference>
<keyword evidence="10" id="KW-0472">Membrane</keyword>
<feature type="transmembrane region" description="Helical" evidence="10">
    <location>
        <begin position="169"/>
        <end position="188"/>
    </location>
</feature>
<evidence type="ECO:0000256" key="5">
    <source>
        <dbReference type="ARBA" id="ARBA00023010"/>
    </source>
</evidence>
<evidence type="ECO:0000256" key="4">
    <source>
        <dbReference type="ARBA" id="ARBA00022927"/>
    </source>
</evidence>
<dbReference type="InterPro" id="IPR035979">
    <property type="entry name" value="RBD_domain_sf"/>
</dbReference>
<dbReference type="EMBL" id="KQ242437">
    <property type="protein sequence ID" value="KNC78722.1"/>
    <property type="molecule type" value="Genomic_DNA"/>
</dbReference>
<feature type="compositionally biased region" description="Polar residues" evidence="9">
    <location>
        <begin position="244"/>
        <end position="276"/>
    </location>
</feature>
<dbReference type="GO" id="GO:0044615">
    <property type="term" value="C:nuclear pore nuclear basket"/>
    <property type="evidence" value="ECO:0007669"/>
    <property type="project" value="TreeGrafter"/>
</dbReference>
<name>A0A0L0FPJ2_9EUKA</name>
<dbReference type="GO" id="GO:0006999">
    <property type="term" value="P:nuclear pore organization"/>
    <property type="evidence" value="ECO:0007669"/>
    <property type="project" value="TreeGrafter"/>
</dbReference>
<feature type="transmembrane region" description="Helical" evidence="10">
    <location>
        <begin position="122"/>
        <end position="149"/>
    </location>
</feature>
<dbReference type="STRING" id="667725.A0A0L0FPJ2"/>
<dbReference type="GO" id="GO:0044613">
    <property type="term" value="C:nuclear pore central transport channel"/>
    <property type="evidence" value="ECO:0007669"/>
    <property type="project" value="TreeGrafter"/>
</dbReference>
<evidence type="ECO:0000313" key="13">
    <source>
        <dbReference type="Proteomes" id="UP000054560"/>
    </source>
</evidence>
<evidence type="ECO:0000256" key="10">
    <source>
        <dbReference type="SAM" id="Phobius"/>
    </source>
</evidence>
<dbReference type="PANTHER" id="PTHR21527:SF6">
    <property type="entry name" value="NUCLEOPORIN NUP35"/>
    <property type="match status" value="1"/>
</dbReference>
<sequence>MSGTSENNNVQRLTMSETSENNSVQKLCTHRKDHVPANVNVSIFDLIKIEGETDNHASTIQKADNCQTISEGTLIKPVARIANSPMGNIDPEDKTTGVLEPLITFQRVYRTKTITEKDYLRLSYWVSGIGFSVTTVWFVATYVACGILIEHQSLKPSEFSPGVLPIFQLINIGSTALLTIVLSGLCLWKAQYSLVKTRGKRNSAGLSHEEERSYEYGGNVNDYTDLGYSNKAPATGQPKKKPLPSTSMYDKNRSDSSSLYDSLNRSGASRTLSSDSFAHPRDGSVTDKEAQKRAEYDRTITVYGFGPEKIATVLTYLEYSGKVEESWSTDDLKNGIHVRFDTETSARRALGKKGVMVDSETMIGVCPYDPSRHQSQRKAKVATGNVGVDRFDLHALDYADRARDEYRINPKYTDTGRCWGYINSILDWMFGF</sequence>
<evidence type="ECO:0000256" key="8">
    <source>
        <dbReference type="PROSITE-ProRule" id="PRU00804"/>
    </source>
</evidence>
<dbReference type="GO" id="GO:0006607">
    <property type="term" value="P:NLS-bearing protein import into nucleus"/>
    <property type="evidence" value="ECO:0007669"/>
    <property type="project" value="TreeGrafter"/>
</dbReference>
<dbReference type="Proteomes" id="UP000054560">
    <property type="component" value="Unassembled WGS sequence"/>
</dbReference>
<keyword evidence="2 8" id="KW-0813">Transport</keyword>
<feature type="region of interest" description="Disordered" evidence="9">
    <location>
        <begin position="227"/>
        <end position="292"/>
    </location>
</feature>
<evidence type="ECO:0000256" key="9">
    <source>
        <dbReference type="SAM" id="MobiDB-lite"/>
    </source>
</evidence>
<keyword evidence="7 8" id="KW-0539">Nucleus</keyword>
<evidence type="ECO:0000313" key="12">
    <source>
        <dbReference type="EMBL" id="KNC78722.1"/>
    </source>
</evidence>
<dbReference type="RefSeq" id="XP_014152624.1">
    <property type="nucleotide sequence ID" value="XM_014297149.1"/>
</dbReference>
<organism evidence="12 13">
    <name type="scientific">Sphaeroforma arctica JP610</name>
    <dbReference type="NCBI Taxonomy" id="667725"/>
    <lineage>
        <taxon>Eukaryota</taxon>
        <taxon>Ichthyosporea</taxon>
        <taxon>Ichthyophonida</taxon>
        <taxon>Sphaeroforma</taxon>
    </lineage>
</organism>
<dbReference type="InterPro" id="IPR007846">
    <property type="entry name" value="RRM_NUP35_dom"/>
</dbReference>
<dbReference type="GO" id="GO:0005543">
    <property type="term" value="F:phospholipid binding"/>
    <property type="evidence" value="ECO:0007669"/>
    <property type="project" value="TreeGrafter"/>
</dbReference>
<dbReference type="PANTHER" id="PTHR21527">
    <property type="entry name" value="NUCLEOPORIN NUP35"/>
    <property type="match status" value="1"/>
</dbReference>
<dbReference type="GO" id="GO:0017056">
    <property type="term" value="F:structural constituent of nuclear pore"/>
    <property type="evidence" value="ECO:0007669"/>
    <property type="project" value="TreeGrafter"/>
</dbReference>